<comment type="caution">
    <text evidence="1">The sequence shown here is derived from an EMBL/GenBank/DDBJ whole genome shotgun (WGS) entry which is preliminary data.</text>
</comment>
<evidence type="ECO:0000313" key="2">
    <source>
        <dbReference type="Proteomes" id="UP000295416"/>
    </source>
</evidence>
<gene>
    <name evidence="1" type="ORF">EV207_11926</name>
</gene>
<sequence length="73" mass="8718">MMQTAAEVFESNVFNYVYIYHLGFIDHSDTLEEVYSLSEKTMSDFEMEKNKRLMMKAYKKPVIQVKVERLNEV</sequence>
<dbReference type="RefSeq" id="WP_132746600.1">
    <property type="nucleotide sequence ID" value="NZ_SLXK01000019.1"/>
</dbReference>
<name>A0A4R2NYU9_9BACL</name>
<dbReference type="AlphaFoldDB" id="A0A4R2NYU9"/>
<proteinExistence type="predicted"/>
<protein>
    <submittedName>
        <fullName evidence="1">Uncharacterized protein</fullName>
    </submittedName>
</protein>
<reference evidence="1 2" key="1">
    <citation type="submission" date="2019-03" db="EMBL/GenBank/DDBJ databases">
        <title>Genomic Encyclopedia of Type Strains, Phase IV (KMG-IV): sequencing the most valuable type-strain genomes for metagenomic binning, comparative biology and taxonomic classification.</title>
        <authorList>
            <person name="Goeker M."/>
        </authorList>
    </citation>
    <scope>NUCLEOTIDE SEQUENCE [LARGE SCALE GENOMIC DNA]</scope>
    <source>
        <strain evidence="1 2">DSM 19377</strain>
    </source>
</reference>
<organism evidence="1 2">
    <name type="scientific">Scopulibacillus darangshiensis</name>
    <dbReference type="NCBI Taxonomy" id="442528"/>
    <lineage>
        <taxon>Bacteria</taxon>
        <taxon>Bacillati</taxon>
        <taxon>Bacillota</taxon>
        <taxon>Bacilli</taxon>
        <taxon>Bacillales</taxon>
        <taxon>Sporolactobacillaceae</taxon>
        <taxon>Scopulibacillus</taxon>
    </lineage>
</organism>
<evidence type="ECO:0000313" key="1">
    <source>
        <dbReference type="EMBL" id="TCP26595.1"/>
    </source>
</evidence>
<dbReference type="EMBL" id="SLXK01000019">
    <property type="protein sequence ID" value="TCP26595.1"/>
    <property type="molecule type" value="Genomic_DNA"/>
</dbReference>
<keyword evidence="2" id="KW-1185">Reference proteome</keyword>
<accession>A0A4R2NYU9</accession>
<dbReference type="Proteomes" id="UP000295416">
    <property type="component" value="Unassembled WGS sequence"/>
</dbReference>